<comment type="caution">
    <text evidence="6">The sequence shown here is derived from an EMBL/GenBank/DDBJ whole genome shotgun (WGS) entry which is preliminary data.</text>
</comment>
<evidence type="ECO:0000256" key="3">
    <source>
        <dbReference type="ARBA" id="ARBA00023180"/>
    </source>
</evidence>
<evidence type="ECO:0000313" key="6">
    <source>
        <dbReference type="EMBL" id="GFS10248.1"/>
    </source>
</evidence>
<feature type="domain" description="MGT5A-like N-terminal" evidence="5">
    <location>
        <begin position="20"/>
        <end position="84"/>
    </location>
</feature>
<comment type="subcellular location">
    <subcellularLocation>
        <location evidence="1">Secreted</location>
    </subcellularLocation>
</comment>
<dbReference type="Pfam" id="PF15027">
    <property type="entry name" value="MGT5A_N"/>
    <property type="match status" value="1"/>
</dbReference>
<feature type="transmembrane region" description="Helical" evidence="4">
    <location>
        <begin position="16"/>
        <end position="38"/>
    </location>
</feature>
<evidence type="ECO:0000256" key="2">
    <source>
        <dbReference type="ARBA" id="ARBA00022525"/>
    </source>
</evidence>
<accession>A0AAV4IIH6</accession>
<proteinExistence type="predicted"/>
<dbReference type="InterPro" id="IPR027833">
    <property type="entry name" value="MGT5A-like_N"/>
</dbReference>
<keyword evidence="2" id="KW-0964">Secreted</keyword>
<evidence type="ECO:0000256" key="1">
    <source>
        <dbReference type="ARBA" id="ARBA00004613"/>
    </source>
</evidence>
<reference evidence="6 7" key="1">
    <citation type="journal article" date="2021" name="Elife">
        <title>Chloroplast acquisition without the gene transfer in kleptoplastic sea slugs, Plakobranchus ocellatus.</title>
        <authorList>
            <person name="Maeda T."/>
            <person name="Takahashi S."/>
            <person name="Yoshida T."/>
            <person name="Shimamura S."/>
            <person name="Takaki Y."/>
            <person name="Nagai Y."/>
            <person name="Toyoda A."/>
            <person name="Suzuki Y."/>
            <person name="Arimoto A."/>
            <person name="Ishii H."/>
            <person name="Satoh N."/>
            <person name="Nishiyama T."/>
            <person name="Hasebe M."/>
            <person name="Maruyama T."/>
            <person name="Minagawa J."/>
            <person name="Obokata J."/>
            <person name="Shigenobu S."/>
        </authorList>
    </citation>
    <scope>NUCLEOTIDE SEQUENCE [LARGE SCALE GENOMIC DNA]</scope>
</reference>
<keyword evidence="7" id="KW-1185">Reference proteome</keyword>
<evidence type="ECO:0000259" key="5">
    <source>
        <dbReference type="Pfam" id="PF15027"/>
    </source>
</evidence>
<sequence>MARGGPGASPLLLRRGVLVLLLALALWSVTYLNMTYIFTSQRPSRDSQDVKEEILQLSEEYIRQLAKETGGMVDGPYAGRFTAFGE</sequence>
<name>A0AAV4IIH6_9GAST</name>
<dbReference type="AlphaFoldDB" id="A0AAV4IIH6"/>
<keyword evidence="4" id="KW-1133">Transmembrane helix</keyword>
<dbReference type="EMBL" id="BMAT01013325">
    <property type="protein sequence ID" value="GFS10248.1"/>
    <property type="molecule type" value="Genomic_DNA"/>
</dbReference>
<dbReference type="Proteomes" id="UP000762676">
    <property type="component" value="Unassembled WGS sequence"/>
</dbReference>
<evidence type="ECO:0000313" key="7">
    <source>
        <dbReference type="Proteomes" id="UP000762676"/>
    </source>
</evidence>
<evidence type="ECO:0000256" key="4">
    <source>
        <dbReference type="SAM" id="Phobius"/>
    </source>
</evidence>
<protein>
    <submittedName>
        <fullName evidence="6">Alpha-1,6-mannosylglycoprotein 6-beta-N-acetylglucosaminyltransferase A</fullName>
    </submittedName>
</protein>
<gene>
    <name evidence="6" type="ORF">ElyMa_006641800</name>
</gene>
<keyword evidence="3" id="KW-0325">Glycoprotein</keyword>
<keyword evidence="4" id="KW-0472">Membrane</keyword>
<organism evidence="6 7">
    <name type="scientific">Elysia marginata</name>
    <dbReference type="NCBI Taxonomy" id="1093978"/>
    <lineage>
        <taxon>Eukaryota</taxon>
        <taxon>Metazoa</taxon>
        <taxon>Spiralia</taxon>
        <taxon>Lophotrochozoa</taxon>
        <taxon>Mollusca</taxon>
        <taxon>Gastropoda</taxon>
        <taxon>Heterobranchia</taxon>
        <taxon>Euthyneura</taxon>
        <taxon>Panpulmonata</taxon>
        <taxon>Sacoglossa</taxon>
        <taxon>Placobranchoidea</taxon>
        <taxon>Plakobranchidae</taxon>
        <taxon>Elysia</taxon>
    </lineage>
</organism>
<keyword evidence="4" id="KW-0812">Transmembrane</keyword>
<dbReference type="GO" id="GO:0005576">
    <property type="term" value="C:extracellular region"/>
    <property type="evidence" value="ECO:0007669"/>
    <property type="project" value="UniProtKB-SubCell"/>
</dbReference>